<comment type="caution">
    <text evidence="2">The sequence shown here is derived from an EMBL/GenBank/DDBJ whole genome shotgun (WGS) entry which is preliminary data.</text>
</comment>
<keyword evidence="3" id="KW-1185">Reference proteome</keyword>
<dbReference type="PANTHER" id="PTHR35668">
    <property type="entry name" value="PROTEIN SHORTAGE IN CHIASMATA 1 ORTHOLOG"/>
    <property type="match status" value="1"/>
</dbReference>
<evidence type="ECO:0000256" key="1">
    <source>
        <dbReference type="SAM" id="MobiDB-lite"/>
    </source>
</evidence>
<dbReference type="GO" id="GO:0003697">
    <property type="term" value="F:single-stranded DNA binding"/>
    <property type="evidence" value="ECO:0007669"/>
    <property type="project" value="TreeGrafter"/>
</dbReference>
<feature type="compositionally biased region" description="Basic and acidic residues" evidence="1">
    <location>
        <begin position="457"/>
        <end position="468"/>
    </location>
</feature>
<feature type="region of interest" description="Disordered" evidence="1">
    <location>
        <begin position="855"/>
        <end position="877"/>
    </location>
</feature>
<feature type="region of interest" description="Disordered" evidence="1">
    <location>
        <begin position="670"/>
        <end position="832"/>
    </location>
</feature>
<dbReference type="EMBL" id="JAUCMX010000021">
    <property type="protein sequence ID" value="KAK3514729.1"/>
    <property type="molecule type" value="Genomic_DNA"/>
</dbReference>
<dbReference type="InterPro" id="IPR039991">
    <property type="entry name" value="SHOC1"/>
</dbReference>
<feature type="compositionally biased region" description="Polar residues" evidence="1">
    <location>
        <begin position="532"/>
        <end position="542"/>
    </location>
</feature>
<feature type="compositionally biased region" description="Polar residues" evidence="1">
    <location>
        <begin position="746"/>
        <end position="755"/>
    </location>
</feature>
<dbReference type="Proteomes" id="UP001274896">
    <property type="component" value="Unassembled WGS sequence"/>
</dbReference>
<dbReference type="PANTHER" id="PTHR35668:SF1">
    <property type="entry name" value="PROTEIN SHORTAGE IN CHIASMATA 1 ORTHOLOG"/>
    <property type="match status" value="1"/>
</dbReference>
<dbReference type="GO" id="GO:0000794">
    <property type="term" value="C:condensed nuclear chromosome"/>
    <property type="evidence" value="ECO:0007669"/>
    <property type="project" value="InterPro"/>
</dbReference>
<protein>
    <recommendedName>
        <fullName evidence="4">Protein shortage in chiasmata 1 ortholog</fullName>
    </recommendedName>
</protein>
<dbReference type="Pfam" id="PF17825">
    <property type="entry name" value="DUF5587"/>
    <property type="match status" value="1"/>
</dbReference>
<feature type="compositionally biased region" description="Polar residues" evidence="1">
    <location>
        <begin position="696"/>
        <end position="710"/>
    </location>
</feature>
<sequence length="1599" mass="178146">MERFTVYTGDLEKDVVPSSNPASPRCMSSQEALCLLNRGESAAGPDEWTESFAEVDVHSICFSERDLFLPEEVFFSDHWLKSHLPSLPTILKRLKPYPVPDLLDLRQTGSLLIEYCTLPSHINSSCLDFIAIDFSPYSSVPYDAAASCSAPPWDVEEFRNEMILDTEDLKLPDFIETDFPRKQDLLPCHLLKLQEALKLSPEPDEEHHSVLDTLRRDPAGMGTSSERETFSAPLTDVTDSATERAMSPFPFRSYVELEMDLILSPPAPPPPSPVWKVGAELFQSTVQLSAETLSPVDRVRLLSDSECEVLEKDVWVAEKHPLCVDRLLLSEPRGPAPPLRHHPLPDLLSSLQAEPEPDDLVRPHSISLLHLMTPDPILKQALTIETHTAVNTVRPEVATTDQFTPLSLSQIDDLLGDSEIVVHSASPVLERKATQTAVPAVVRKSKTVTFMLEEYDSHKTSRNKDSARSKSSPAVCHPSNRNIQTSDTSENTAKRSSVLKSGLKPAPYNYSVKNTHANKSDPSVSKKRENSQKSGSLGHSVRGTCTYTSRLKSLHTAAHKLLTKDSQNETIKTVKNPSSTSYVHTFSENATLQKRNFRLQYTYTAAQTYSAENTKTKLNTSTNTIVSMSNPNKLSSEITTVVRDLSLRCPPRKYSTTAQIEQRLEIHNNTNHHHHHKPQNRAGSLPTPEQAHKYSNKATASKPLLSSNPSHTHHVFYDNTTGKEDSSVKKKAYSYSATRTGPAPSNPTSHPSNIPENPVKSFVLLNSSSTPLPHRGAVSHTPDTLGKQFTVPQNSGVTPTPSRPARQGEERTPHSAPRSSIGGKNRRSSVCRPQEYLDPVTSFMMLRGVLRPAVEQKPEETPLSSTGAELPHKSTLKPTGFLGRTVLQQATEMKMSTVVSPAIPERSFCKTVHVPPTDTDRGAYRELHALACPVLYRMIESGTLRQTDFSNLTPDHTRFCLKQQEMLLSSGHGREWVYNDVGLLHTLVTLKDLLLRCDLNTATGHLEKAYSTCTMDSLGKLLRKFQVLQYLSRKWVEPQLRVKYLQEQIHFWLQNTLIEKILIVVAVDSVRAELVMALGQIPGNSVAALDSRADIKTLPNSRCTVVCVQHLQCGFPWGRFSAVFEFQSLGDWTVRRICMKNKIPYTCFTTAAAACTDSSAVYSSPLDRVPFVLFITEGLLKHCDLLQLMESTYNMTLLERIHSPSLQQLGPTDLYDIITVDENTAILLQELAELEQERTAEHVVLRLSALSLQFSRCWVILHCSGHYSALVCGEVFSNLSLIYSALVLFGQKTDRLDVKVLLAYNVADIARRVQQVCFHTLLNSRRDVCSWLERQWFSVLPTEEEQCLLYFPCVNCVVAQLLLSRSLSLQWLLEASHTQLEELFPEISPSVLKAHTHTHIFNDFTATHRLSAAARECEGEVTHIHWGLDKDEPLSPTHSDPFLIHSTAGSHSAGFTQEPGAGGSGWVGAESECPCQGTYLQNLSEEPTQLPGGFSGGEADEQWTLEASSLMSSLSFSHSLNVPCSPFNQNPPSPPTPPLISHLSHQQWGHMGYKPERYTGRKRPVGSAVHTVFPQSKRGRLLFERVPGRSDGQTRLRFF</sequence>
<feature type="compositionally biased region" description="Basic residues" evidence="1">
    <location>
        <begin position="670"/>
        <end position="679"/>
    </location>
</feature>
<feature type="compositionally biased region" description="Polar residues" evidence="1">
    <location>
        <begin position="479"/>
        <end position="499"/>
    </location>
</feature>
<feature type="compositionally biased region" description="Polar residues" evidence="1">
    <location>
        <begin position="511"/>
        <end position="523"/>
    </location>
</feature>
<dbReference type="GO" id="GO:0000712">
    <property type="term" value="P:resolution of meiotic recombination intermediates"/>
    <property type="evidence" value="ECO:0007669"/>
    <property type="project" value="InterPro"/>
</dbReference>
<dbReference type="GO" id="GO:0016887">
    <property type="term" value="F:ATP hydrolysis activity"/>
    <property type="evidence" value="ECO:0007669"/>
    <property type="project" value="InterPro"/>
</dbReference>
<proteinExistence type="predicted"/>
<evidence type="ECO:0008006" key="4">
    <source>
        <dbReference type="Google" id="ProtNLM"/>
    </source>
</evidence>
<evidence type="ECO:0000313" key="2">
    <source>
        <dbReference type="EMBL" id="KAK3514729.1"/>
    </source>
</evidence>
<gene>
    <name evidence="2" type="ORF">QTP70_029190</name>
</gene>
<evidence type="ECO:0000313" key="3">
    <source>
        <dbReference type="Proteomes" id="UP001274896"/>
    </source>
</evidence>
<accession>A0AAE0Q700</accession>
<organism evidence="2 3">
    <name type="scientific">Hemibagrus guttatus</name>
    <dbReference type="NCBI Taxonomy" id="175788"/>
    <lineage>
        <taxon>Eukaryota</taxon>
        <taxon>Metazoa</taxon>
        <taxon>Chordata</taxon>
        <taxon>Craniata</taxon>
        <taxon>Vertebrata</taxon>
        <taxon>Euteleostomi</taxon>
        <taxon>Actinopterygii</taxon>
        <taxon>Neopterygii</taxon>
        <taxon>Teleostei</taxon>
        <taxon>Ostariophysi</taxon>
        <taxon>Siluriformes</taxon>
        <taxon>Bagridae</taxon>
        <taxon>Hemibagrus</taxon>
    </lineage>
</organism>
<feature type="region of interest" description="Disordered" evidence="1">
    <location>
        <begin position="457"/>
        <end position="542"/>
    </location>
</feature>
<name>A0AAE0Q700_9TELE</name>
<feature type="compositionally biased region" description="Polar residues" evidence="1">
    <location>
        <begin position="790"/>
        <end position="800"/>
    </location>
</feature>
<reference evidence="2" key="1">
    <citation type="submission" date="2023-06" db="EMBL/GenBank/DDBJ databases">
        <title>Male Hemibagrus guttatus genome.</title>
        <authorList>
            <person name="Bian C."/>
        </authorList>
    </citation>
    <scope>NUCLEOTIDE SEQUENCE</scope>
    <source>
        <strain evidence="2">Male_cb2023</strain>
        <tissue evidence="2">Muscle</tissue>
    </source>
</reference>